<dbReference type="SUPFAM" id="SSF159594">
    <property type="entry name" value="XCC0632-like"/>
    <property type="match status" value="1"/>
</dbReference>
<feature type="chain" id="PRO_5002606105" evidence="1">
    <location>
        <begin position="30"/>
        <end position="216"/>
    </location>
</feature>
<dbReference type="PATRIC" id="fig|565050.3.peg.2358"/>
<dbReference type="Proteomes" id="UP000001364">
    <property type="component" value="Chromosome"/>
</dbReference>
<dbReference type="HOGENOM" id="CLU_093163_0_0_5"/>
<dbReference type="EMBL" id="CP001340">
    <property type="protein sequence ID" value="ACL95871.1"/>
    <property type="molecule type" value="Genomic_DNA"/>
</dbReference>
<evidence type="ECO:0000313" key="3">
    <source>
        <dbReference type="EMBL" id="ACL95871.1"/>
    </source>
</evidence>
<evidence type="ECO:0000259" key="2">
    <source>
        <dbReference type="Pfam" id="PF03886"/>
    </source>
</evidence>
<accession>A0A0H3CAD4</accession>
<dbReference type="PROSITE" id="PS51257">
    <property type="entry name" value="PROKAR_LIPOPROTEIN"/>
    <property type="match status" value="1"/>
</dbReference>
<dbReference type="RefSeq" id="WP_010920180.1">
    <property type="nucleotide sequence ID" value="NC_011916.1"/>
</dbReference>
<keyword evidence="1" id="KW-0732">Signal</keyword>
<sequence>MSPMNRKAPRRVAKVVAATALALSLSACISVFPESEPATLYRFGQADVGVPKGPKGAVFSVLKAPTTFTRASAGDRLLTSTRGEVAYIADARWVSPAFVLFEEAVASAFQTDQGRARLIGRGEIAKADLVLRLEVQTFEAQYVNGPKSAPEVVVRVRGVLNRNQDRTLVSDQVFEARVKADDNRVSAIVPAYDQAVAQVLGEVVTWVNATGPAIQN</sequence>
<dbReference type="RefSeq" id="YP_002517779.1">
    <property type="nucleotide sequence ID" value="NC_011916.1"/>
</dbReference>
<dbReference type="GeneID" id="7331638"/>
<dbReference type="PhylomeDB" id="A0A0H3CAD4"/>
<feature type="signal peptide" evidence="1">
    <location>
        <begin position="1"/>
        <end position="29"/>
    </location>
</feature>
<organism evidence="3 4">
    <name type="scientific">Caulobacter vibrioides (strain NA1000 / CB15N)</name>
    <name type="common">Caulobacter crescentus</name>
    <dbReference type="NCBI Taxonomy" id="565050"/>
    <lineage>
        <taxon>Bacteria</taxon>
        <taxon>Pseudomonadati</taxon>
        <taxon>Pseudomonadota</taxon>
        <taxon>Alphaproteobacteria</taxon>
        <taxon>Caulobacterales</taxon>
        <taxon>Caulobacteraceae</taxon>
        <taxon>Caulobacter</taxon>
    </lineage>
</organism>
<feature type="domain" description="ABC-type transport auxiliary lipoprotein component" evidence="2">
    <location>
        <begin position="75"/>
        <end position="203"/>
    </location>
</feature>
<dbReference type="Pfam" id="PF03886">
    <property type="entry name" value="ABC_trans_aux"/>
    <property type="match status" value="1"/>
</dbReference>
<protein>
    <submittedName>
        <fullName evidence="3">Membrane lipoprotein</fullName>
    </submittedName>
</protein>
<gene>
    <name evidence="3" type="ordered locus">CCNA_02406</name>
</gene>
<evidence type="ECO:0000313" key="4">
    <source>
        <dbReference type="Proteomes" id="UP000001364"/>
    </source>
</evidence>
<evidence type="ECO:0000256" key="1">
    <source>
        <dbReference type="SAM" id="SignalP"/>
    </source>
</evidence>
<dbReference type="SMR" id="A0A0H3CAD4"/>
<keyword evidence="3" id="KW-0449">Lipoprotein</keyword>
<dbReference type="Gene3D" id="3.40.50.10610">
    <property type="entry name" value="ABC-type transport auxiliary lipoprotein component"/>
    <property type="match status" value="1"/>
</dbReference>
<proteinExistence type="predicted"/>
<dbReference type="KEGG" id="ccs:CCNA_02406"/>
<name>A0A0H3CAD4_CAUVN</name>
<dbReference type="AlphaFoldDB" id="A0A0H3CAD4"/>
<keyword evidence="4" id="KW-1185">Reference proteome</keyword>
<reference evidence="3 4" key="1">
    <citation type="journal article" date="2010" name="J. Bacteriol.">
        <title>The genetic basis of laboratory adaptation in Caulobacter crescentus.</title>
        <authorList>
            <person name="Marks M.E."/>
            <person name="Castro-Rojas C.M."/>
            <person name="Teiling C."/>
            <person name="Du L."/>
            <person name="Kapatral V."/>
            <person name="Walunas T.L."/>
            <person name="Crosson S."/>
        </authorList>
    </citation>
    <scope>NUCLEOTIDE SEQUENCE [LARGE SCALE GENOMIC DNA]</scope>
    <source>
        <strain evidence="4">NA1000 / CB15N</strain>
    </source>
</reference>
<dbReference type="OrthoDB" id="7465901at2"/>
<dbReference type="InterPro" id="IPR005586">
    <property type="entry name" value="ABC_trans_aux"/>
</dbReference>